<accession>A0A344LIW7</accession>
<evidence type="ECO:0000313" key="2">
    <source>
        <dbReference type="Proteomes" id="UP000250434"/>
    </source>
</evidence>
<evidence type="ECO:0000313" key="1">
    <source>
        <dbReference type="EMBL" id="AXB47991.1"/>
    </source>
</evidence>
<reference evidence="1 2" key="1">
    <citation type="submission" date="2016-04" db="EMBL/GenBank/DDBJ databases">
        <title>Complete genome sequence and analysis of deep-sea sediment isolate, Amycolatopsis sp. WP1.</title>
        <authorList>
            <person name="Wang H."/>
            <person name="Chen S."/>
            <person name="Wu Q."/>
        </authorList>
    </citation>
    <scope>NUCLEOTIDE SEQUENCE [LARGE SCALE GENOMIC DNA]</scope>
    <source>
        <strain evidence="1 2">WP1</strain>
    </source>
</reference>
<dbReference type="Gene3D" id="3.40.50.2000">
    <property type="entry name" value="Glycogen Phosphorylase B"/>
    <property type="match status" value="1"/>
</dbReference>
<dbReference type="SUPFAM" id="SSF53756">
    <property type="entry name" value="UDP-Glycosyltransferase/glycogen phosphorylase"/>
    <property type="match status" value="1"/>
</dbReference>
<name>A0A344LIW7_9PSEU</name>
<dbReference type="OrthoDB" id="3659815at2"/>
<dbReference type="Proteomes" id="UP000250434">
    <property type="component" value="Chromosome"/>
</dbReference>
<organism evidence="1 2">
    <name type="scientific">Amycolatopsis albispora</name>
    <dbReference type="NCBI Taxonomy" id="1804986"/>
    <lineage>
        <taxon>Bacteria</taxon>
        <taxon>Bacillati</taxon>
        <taxon>Actinomycetota</taxon>
        <taxon>Actinomycetes</taxon>
        <taxon>Pseudonocardiales</taxon>
        <taxon>Pseudonocardiaceae</taxon>
        <taxon>Amycolatopsis</taxon>
    </lineage>
</organism>
<keyword evidence="2" id="KW-1185">Reference proteome</keyword>
<sequence length="368" mass="40555">MTDRTLVNFFYAHPIGHAVEALYYANGHHAARPDREIAVALNSATAVEFADYCPFVSAKYAMDHSFVDPCPDSADRLAVLPREWDHVIEDGRRYQDFQLELFPGMRDYYAAADEHLIAREKRTFTGDPRVGYLPRQQLRFELPVSVPRVPRIAVLPGGSSEPALYPSAGSWLLILDALTEALPDAEIVLLGKTGQDGRTTTSMGERGMRELLAHRSKPVNAVDVPLVEQLALVRASDVFLSPHTGFGLAVLAVGTPWLTISGGRWFEYFFNGVPFRSIIPDTSRFPSYSQFDAAEVVDGDDGPRTPSMSRARIEADLDRIVSAAVELSAGTVSYEQALRDYFPALLAAHGGDASGIWSIDGVHLDYLR</sequence>
<dbReference type="AlphaFoldDB" id="A0A344LIW7"/>
<protein>
    <recommendedName>
        <fullName evidence="3">ADP-heptose:LPS heptosyltransferase</fullName>
    </recommendedName>
</protein>
<dbReference type="RefSeq" id="WP_113697059.1">
    <property type="nucleotide sequence ID" value="NZ_CP015163.1"/>
</dbReference>
<gene>
    <name evidence="1" type="ORF">A4R43_40710</name>
</gene>
<dbReference type="KEGG" id="aab:A4R43_40710"/>
<dbReference type="EMBL" id="CP015163">
    <property type="protein sequence ID" value="AXB47991.1"/>
    <property type="molecule type" value="Genomic_DNA"/>
</dbReference>
<proteinExistence type="predicted"/>
<evidence type="ECO:0008006" key="3">
    <source>
        <dbReference type="Google" id="ProtNLM"/>
    </source>
</evidence>